<feature type="compositionally biased region" description="Polar residues" evidence="3">
    <location>
        <begin position="49"/>
        <end position="69"/>
    </location>
</feature>
<evidence type="ECO:0000256" key="1">
    <source>
        <dbReference type="ARBA" id="ARBA00022737"/>
    </source>
</evidence>
<name>A0AAD9AFC2_9PEZI</name>
<feature type="domain" description="Nephrocystin 3-like N-terminal" evidence="4">
    <location>
        <begin position="393"/>
        <end position="566"/>
    </location>
</feature>
<dbReference type="Proteomes" id="UP001243330">
    <property type="component" value="Unassembled WGS sequence"/>
</dbReference>
<accession>A0AAD9AFC2</accession>
<dbReference type="EMBL" id="JAQOWY010000211">
    <property type="protein sequence ID" value="KAK1847161.1"/>
    <property type="molecule type" value="Genomic_DNA"/>
</dbReference>
<evidence type="ECO:0000256" key="3">
    <source>
        <dbReference type="SAM" id="MobiDB-lite"/>
    </source>
</evidence>
<dbReference type="SUPFAM" id="SSF52540">
    <property type="entry name" value="P-loop containing nucleoside triphosphate hydrolases"/>
    <property type="match status" value="1"/>
</dbReference>
<evidence type="ECO:0000313" key="6">
    <source>
        <dbReference type="Proteomes" id="UP001243330"/>
    </source>
</evidence>
<protein>
    <recommendedName>
        <fullName evidence="4">Nephrocystin 3-like N-terminal domain-containing protein</fullName>
    </recommendedName>
</protein>
<feature type="region of interest" description="Disordered" evidence="3">
    <location>
        <begin position="49"/>
        <end position="74"/>
    </location>
</feature>
<dbReference type="PANTHER" id="PTHR10039">
    <property type="entry name" value="AMELOGENIN"/>
    <property type="match status" value="1"/>
</dbReference>
<dbReference type="PANTHER" id="PTHR10039:SF5">
    <property type="entry name" value="NACHT DOMAIN-CONTAINING PROTEIN"/>
    <property type="match status" value="1"/>
</dbReference>
<evidence type="ECO:0000259" key="4">
    <source>
        <dbReference type="Pfam" id="PF24883"/>
    </source>
</evidence>
<keyword evidence="6" id="KW-1185">Reference proteome</keyword>
<dbReference type="Pfam" id="PF24883">
    <property type="entry name" value="NPHP3_N"/>
    <property type="match status" value="1"/>
</dbReference>
<reference evidence="5" key="1">
    <citation type="submission" date="2023-01" db="EMBL/GenBank/DDBJ databases">
        <title>Colletotrichum chrysophilum M932 genome sequence.</title>
        <authorList>
            <person name="Baroncelli R."/>
        </authorList>
    </citation>
    <scope>NUCLEOTIDE SEQUENCE</scope>
    <source>
        <strain evidence="5">M932</strain>
    </source>
</reference>
<keyword evidence="2" id="KW-0175">Coiled coil</keyword>
<keyword evidence="1" id="KW-0677">Repeat</keyword>
<gene>
    <name evidence="5" type="ORF">CCHR01_10206</name>
</gene>
<proteinExistence type="predicted"/>
<feature type="region of interest" description="Disordered" evidence="3">
    <location>
        <begin position="1"/>
        <end position="23"/>
    </location>
</feature>
<organism evidence="5 6">
    <name type="scientific">Colletotrichum chrysophilum</name>
    <dbReference type="NCBI Taxonomy" id="1836956"/>
    <lineage>
        <taxon>Eukaryota</taxon>
        <taxon>Fungi</taxon>
        <taxon>Dikarya</taxon>
        <taxon>Ascomycota</taxon>
        <taxon>Pezizomycotina</taxon>
        <taxon>Sordariomycetes</taxon>
        <taxon>Hypocreomycetidae</taxon>
        <taxon>Glomerellales</taxon>
        <taxon>Glomerellaceae</taxon>
        <taxon>Colletotrichum</taxon>
        <taxon>Colletotrichum gloeosporioides species complex</taxon>
    </lineage>
</organism>
<dbReference type="Gene3D" id="3.40.50.300">
    <property type="entry name" value="P-loop containing nucleotide triphosphate hydrolases"/>
    <property type="match status" value="1"/>
</dbReference>
<comment type="caution">
    <text evidence="5">The sequence shown here is derived from an EMBL/GenBank/DDBJ whole genome shotgun (WGS) entry which is preliminary data.</text>
</comment>
<evidence type="ECO:0000256" key="2">
    <source>
        <dbReference type="SAM" id="Coils"/>
    </source>
</evidence>
<evidence type="ECO:0000313" key="5">
    <source>
        <dbReference type="EMBL" id="KAK1847161.1"/>
    </source>
</evidence>
<dbReference type="InterPro" id="IPR027417">
    <property type="entry name" value="P-loop_NTPase"/>
</dbReference>
<dbReference type="AlphaFoldDB" id="A0AAD9AFC2"/>
<feature type="coiled-coil region" evidence="2">
    <location>
        <begin position="329"/>
        <end position="356"/>
    </location>
</feature>
<dbReference type="InterPro" id="IPR056884">
    <property type="entry name" value="NPHP3-like_N"/>
</dbReference>
<sequence length="686" mass="78075">MTVPNQPSDSCMIDEREVSSKPRLPLKRRPQKCEVDRVNQYHGSIAMSSSDHNKATETAQVSARFQSSGAHPLSRRVYQNTKTQGGHLHQGDHYGDKVYNIVGGSKEVNLFQAACDTIEASLPIEQCVDLIRSLVSSEDYTLPGDSPTAFDEVVDILESLDRVLYGLKVTERFQNSDELVDLIPDCESIINDLRAAVDRTYQLHGASEPLHRSNCLIRRFLIEFHGEDLIPNLAIRMELVRRKVYGSIKERVSCHMSQAIERVLAIEKVAKRYGATGDKELLLLVNCIKGYTNNILSTEEEQEIKSVSNQLAGSEADTASTGQDGKGSLQRLLQKIKRLEERIPFIESNLKMIESLHFKMIEARHRSIMEPYESTFTWILEDVAGTQPSRPVEFVRWLRSRSGAFLLRGKAGSGKSTMMKYIFDHSQTRKLLKEWAGKKRLVMAKHFFWRTGNKLQRSIVGLLRTLLFEILRAQPDFTVHVLESLEITTASPLEEETGWTRTQLEGALTSILRHGGHEMNTKFCFFIDGLDEFEESDEIGENQGQLLLTLKEFCDSEHIKFCVSSRPTNMLWNAFLDDSGHRLQLENLTRTDIENMLKKRLKRFPQDLKHVFGHMMNAIDSERLPETALFFWLATSIDQGELAVIYSAVDDILDHGNVAEFLKIQQNIMSEDDSEIIFSTMESLVQ</sequence>